<protein>
    <submittedName>
        <fullName evidence="1">Uncharacterized protein</fullName>
    </submittedName>
</protein>
<organism evidence="1 2">
    <name type="scientific">Coemansia aciculifera</name>
    <dbReference type="NCBI Taxonomy" id="417176"/>
    <lineage>
        <taxon>Eukaryota</taxon>
        <taxon>Fungi</taxon>
        <taxon>Fungi incertae sedis</taxon>
        <taxon>Zoopagomycota</taxon>
        <taxon>Kickxellomycotina</taxon>
        <taxon>Kickxellomycetes</taxon>
        <taxon>Kickxellales</taxon>
        <taxon>Kickxellaceae</taxon>
        <taxon>Coemansia</taxon>
    </lineage>
</organism>
<comment type="caution">
    <text evidence="1">The sequence shown here is derived from an EMBL/GenBank/DDBJ whole genome shotgun (WGS) entry which is preliminary data.</text>
</comment>
<evidence type="ECO:0000313" key="2">
    <source>
        <dbReference type="Proteomes" id="UP001139981"/>
    </source>
</evidence>
<evidence type="ECO:0000313" key="1">
    <source>
        <dbReference type="EMBL" id="KAJ2892635.1"/>
    </source>
</evidence>
<name>A0ACC1M3A0_9FUNG</name>
<gene>
    <name evidence="1" type="ORF">IWW38_003144</name>
</gene>
<keyword evidence="2" id="KW-1185">Reference proteome</keyword>
<sequence>MSKAIVSRHSLPALSCTRHFPSRRGLATGVIYIDSKPSQATRQTLYDQVQKHSNGSHVYDVWISAPTTRRNLVFHRAAIRITTEPVPTTVEAISLLPDPTNAEIEAIRAASLEIVKGLKAEAGVNALPILKDPGFFQTTARRALGHGPQTRLFDKFTTSKPRFTRGMLDGYREGFLEARKIRDANDIVEQSKRSDDALGFLADYFEHKYHHKL</sequence>
<accession>A0ACC1M3A0</accession>
<proteinExistence type="predicted"/>
<reference evidence="1" key="1">
    <citation type="submission" date="2022-07" db="EMBL/GenBank/DDBJ databases">
        <title>Phylogenomic reconstructions and comparative analyses of Kickxellomycotina fungi.</title>
        <authorList>
            <person name="Reynolds N.K."/>
            <person name="Stajich J.E."/>
            <person name="Barry K."/>
            <person name="Grigoriev I.V."/>
            <person name="Crous P."/>
            <person name="Smith M.E."/>
        </authorList>
    </citation>
    <scope>NUCLEOTIDE SEQUENCE</scope>
    <source>
        <strain evidence="1">CBS 190363</strain>
    </source>
</reference>
<dbReference type="EMBL" id="JANBVB010000691">
    <property type="protein sequence ID" value="KAJ2892635.1"/>
    <property type="molecule type" value="Genomic_DNA"/>
</dbReference>
<dbReference type="Proteomes" id="UP001139981">
    <property type="component" value="Unassembled WGS sequence"/>
</dbReference>